<keyword evidence="3" id="KW-1185">Reference proteome</keyword>
<proteinExistence type="predicted"/>
<feature type="transmembrane region" description="Helical" evidence="1">
    <location>
        <begin position="86"/>
        <end position="105"/>
    </location>
</feature>
<dbReference type="RefSeq" id="WP_120109954.1">
    <property type="nucleotide sequence ID" value="NZ_QXQB01000002.1"/>
</dbReference>
<comment type="caution">
    <text evidence="2">The sequence shown here is derived from an EMBL/GenBank/DDBJ whole genome shotgun (WGS) entry which is preliminary data.</text>
</comment>
<evidence type="ECO:0000313" key="3">
    <source>
        <dbReference type="Proteomes" id="UP000267798"/>
    </source>
</evidence>
<keyword evidence="1" id="KW-0812">Transmembrane</keyword>
<feature type="transmembrane region" description="Helical" evidence="1">
    <location>
        <begin position="9"/>
        <end position="26"/>
    </location>
</feature>
<dbReference type="OrthoDB" id="2613691at2"/>
<accession>A0A3A6PGI1</accession>
<gene>
    <name evidence="2" type="ORF">D3P09_11665</name>
</gene>
<keyword evidence="1" id="KW-1133">Transmembrane helix</keyword>
<dbReference type="EMBL" id="QXQB01000002">
    <property type="protein sequence ID" value="RJX40025.1"/>
    <property type="molecule type" value="Genomic_DNA"/>
</dbReference>
<evidence type="ECO:0000313" key="2">
    <source>
        <dbReference type="EMBL" id="RJX40025.1"/>
    </source>
</evidence>
<dbReference type="Proteomes" id="UP000267798">
    <property type="component" value="Unassembled WGS sequence"/>
</dbReference>
<feature type="transmembrane region" description="Helical" evidence="1">
    <location>
        <begin position="56"/>
        <end position="74"/>
    </location>
</feature>
<organism evidence="2 3">
    <name type="scientific">Paenibacillus pinisoli</name>
    <dbReference type="NCBI Taxonomy" id="1276110"/>
    <lineage>
        <taxon>Bacteria</taxon>
        <taxon>Bacillati</taxon>
        <taxon>Bacillota</taxon>
        <taxon>Bacilli</taxon>
        <taxon>Bacillales</taxon>
        <taxon>Paenibacillaceae</taxon>
        <taxon>Paenibacillus</taxon>
    </lineage>
</organism>
<dbReference type="AlphaFoldDB" id="A0A3A6PGI1"/>
<feature type="transmembrane region" description="Helical" evidence="1">
    <location>
        <begin position="32"/>
        <end position="49"/>
    </location>
</feature>
<keyword evidence="1" id="KW-0472">Membrane</keyword>
<evidence type="ECO:0000256" key="1">
    <source>
        <dbReference type="SAM" id="Phobius"/>
    </source>
</evidence>
<protein>
    <submittedName>
        <fullName evidence="2">Uncharacterized protein</fullName>
    </submittedName>
</protein>
<name>A0A3A6PGI1_9BACL</name>
<sequence length="124" mass="14423">MKLYTDKRIQYGVTALYPLAAFGLLYFGEYLLSSWIAPVCAFLLFCCLWRGMRQVLWSNLLLWVAALPVWLISLESDGREQILANLVFIIMMFLPALLIPQLLIVDIRNRLLLKLSQRREYPVS</sequence>
<reference evidence="2 3" key="1">
    <citation type="submission" date="2018-09" db="EMBL/GenBank/DDBJ databases">
        <title>Paenibacillus aracenensis nov. sp. isolated from a cave in southern Spain.</title>
        <authorList>
            <person name="Jurado V."/>
            <person name="Gutierrez-Patricio S."/>
            <person name="Gonzalez-Pimentel J.L."/>
            <person name="Miller A.Z."/>
            <person name="Laiz L."/>
            <person name="Saiz-Jimenez C."/>
        </authorList>
    </citation>
    <scope>NUCLEOTIDE SEQUENCE [LARGE SCALE GENOMIC DNA]</scope>
    <source>
        <strain evidence="2 3">JCM 19203</strain>
    </source>
</reference>